<keyword evidence="6 16" id="KW-0285">Flavoprotein</keyword>
<comment type="subcellular location">
    <subcellularLocation>
        <location evidence="1 16">Mitochondrion inner membrane</location>
        <topology evidence="1 16">Single-pass membrane protein</topology>
    </subcellularLocation>
</comment>
<evidence type="ECO:0000256" key="8">
    <source>
        <dbReference type="ARBA" id="ARBA00022692"/>
    </source>
</evidence>
<dbReference type="EC" id="1.3.5.2" evidence="4 16"/>
<evidence type="ECO:0000256" key="16">
    <source>
        <dbReference type="RuleBase" id="RU361255"/>
    </source>
</evidence>
<dbReference type="NCBIfam" id="NF003645">
    <property type="entry name" value="PRK05286.1-2"/>
    <property type="match status" value="1"/>
</dbReference>
<dbReference type="Gene3D" id="3.20.20.70">
    <property type="entry name" value="Aldolase class I"/>
    <property type="match status" value="1"/>
</dbReference>
<evidence type="ECO:0000256" key="15">
    <source>
        <dbReference type="ARBA" id="ARBA00048639"/>
    </source>
</evidence>
<evidence type="ECO:0000256" key="13">
    <source>
        <dbReference type="ARBA" id="ARBA00023128"/>
    </source>
</evidence>
<keyword evidence="9 16" id="KW-0999">Mitochondrion inner membrane</keyword>
<accession>A0A0B6ZVS9</accession>
<comment type="pathway">
    <text evidence="2 16">Pyrimidine metabolism; UMP biosynthesis via de novo pathway; orotate from (S)-dihydroorotate (quinone route): step 1/1.</text>
</comment>
<dbReference type="NCBIfam" id="NF003652">
    <property type="entry name" value="PRK05286.2-5"/>
    <property type="match status" value="1"/>
</dbReference>
<keyword evidence="10" id="KW-0809">Transit peptide</keyword>
<dbReference type="UniPathway" id="UPA00070">
    <property type="reaction ID" value="UER00946"/>
</dbReference>
<evidence type="ECO:0000256" key="3">
    <source>
        <dbReference type="ARBA" id="ARBA00005359"/>
    </source>
</evidence>
<dbReference type="InterPro" id="IPR005720">
    <property type="entry name" value="Dihydroorotate_DH_cat"/>
</dbReference>
<dbReference type="PANTHER" id="PTHR48109">
    <property type="entry name" value="DIHYDROOROTATE DEHYDROGENASE (QUINONE), MITOCHONDRIAL-RELATED"/>
    <property type="match status" value="1"/>
</dbReference>
<evidence type="ECO:0000256" key="6">
    <source>
        <dbReference type="ARBA" id="ARBA00022630"/>
    </source>
</evidence>
<dbReference type="GO" id="GO:0005743">
    <property type="term" value="C:mitochondrial inner membrane"/>
    <property type="evidence" value="ECO:0007669"/>
    <property type="project" value="UniProtKB-SubCell"/>
</dbReference>
<comment type="catalytic activity">
    <reaction evidence="15 16">
        <text>(S)-dihydroorotate + a quinone = orotate + a quinol</text>
        <dbReference type="Rhea" id="RHEA:30187"/>
        <dbReference type="ChEBI" id="CHEBI:24646"/>
        <dbReference type="ChEBI" id="CHEBI:30839"/>
        <dbReference type="ChEBI" id="CHEBI:30864"/>
        <dbReference type="ChEBI" id="CHEBI:132124"/>
        <dbReference type="EC" id="1.3.5.2"/>
    </reaction>
</comment>
<dbReference type="Pfam" id="PF01180">
    <property type="entry name" value="DHO_dh"/>
    <property type="match status" value="1"/>
</dbReference>
<dbReference type="InterPro" id="IPR050074">
    <property type="entry name" value="DHO_dehydrogenase"/>
</dbReference>
<evidence type="ECO:0000256" key="10">
    <source>
        <dbReference type="ARBA" id="ARBA00022946"/>
    </source>
</evidence>
<evidence type="ECO:0000256" key="12">
    <source>
        <dbReference type="ARBA" id="ARBA00023002"/>
    </source>
</evidence>
<feature type="domain" description="Dihydroorotate dehydrogenase catalytic" evidence="17">
    <location>
        <begin position="92"/>
        <end position="391"/>
    </location>
</feature>
<name>A0A0B6ZVS9_9EUPU</name>
<proteinExistence type="inferred from homology"/>
<dbReference type="InterPro" id="IPR013785">
    <property type="entry name" value="Aldolase_TIM"/>
</dbReference>
<dbReference type="AlphaFoldDB" id="A0A0B6ZVS9"/>
<dbReference type="InterPro" id="IPR001295">
    <property type="entry name" value="Dihydroorotate_DH_CS"/>
</dbReference>
<dbReference type="PROSITE" id="PS00912">
    <property type="entry name" value="DHODEHASE_2"/>
    <property type="match status" value="1"/>
</dbReference>
<comment type="similarity">
    <text evidence="3 16">Belongs to the dihydroorotate dehydrogenase family. Type 2 subfamily.</text>
</comment>
<evidence type="ECO:0000256" key="2">
    <source>
        <dbReference type="ARBA" id="ARBA00005161"/>
    </source>
</evidence>
<gene>
    <name evidence="18" type="primary">ORF80358</name>
</gene>
<dbReference type="InterPro" id="IPR005719">
    <property type="entry name" value="Dihydroorotate_DH_2"/>
</dbReference>
<evidence type="ECO:0000256" key="9">
    <source>
        <dbReference type="ARBA" id="ARBA00022792"/>
    </source>
</evidence>
<comment type="cofactor">
    <cofactor evidence="16">
        <name>FMN</name>
        <dbReference type="ChEBI" id="CHEBI:58210"/>
    </cofactor>
    <text evidence="16">Binds 1 FMN per subunit.</text>
</comment>
<keyword evidence="8 16" id="KW-0812">Transmembrane</keyword>
<evidence type="ECO:0000256" key="1">
    <source>
        <dbReference type="ARBA" id="ARBA00004434"/>
    </source>
</evidence>
<dbReference type="GO" id="GO:0106430">
    <property type="term" value="F:dihydroorotate dehydrogenase (quinone) activity"/>
    <property type="evidence" value="ECO:0007669"/>
    <property type="project" value="UniProtKB-EC"/>
</dbReference>
<evidence type="ECO:0000256" key="5">
    <source>
        <dbReference type="ARBA" id="ARBA00017599"/>
    </source>
</evidence>
<dbReference type="SUPFAM" id="SSF51395">
    <property type="entry name" value="FMN-linked oxidoreductases"/>
    <property type="match status" value="1"/>
</dbReference>
<evidence type="ECO:0000259" key="17">
    <source>
        <dbReference type="Pfam" id="PF01180"/>
    </source>
</evidence>
<feature type="non-terminal residue" evidence="18">
    <location>
        <position position="1"/>
    </location>
</feature>
<reference evidence="18" key="1">
    <citation type="submission" date="2014-12" db="EMBL/GenBank/DDBJ databases">
        <title>Insight into the proteome of Arion vulgaris.</title>
        <authorList>
            <person name="Aradska J."/>
            <person name="Bulat T."/>
            <person name="Smidak R."/>
            <person name="Sarate P."/>
            <person name="Gangsoo J."/>
            <person name="Sialana F."/>
            <person name="Bilban M."/>
            <person name="Lubec G."/>
        </authorList>
    </citation>
    <scope>NUCLEOTIDE SEQUENCE</scope>
    <source>
        <tissue evidence="18">Skin</tissue>
    </source>
</reference>
<dbReference type="PROSITE" id="PS00911">
    <property type="entry name" value="DHODEHASE_1"/>
    <property type="match status" value="1"/>
</dbReference>
<keyword evidence="12 16" id="KW-0560">Oxidoreductase</keyword>
<dbReference type="CDD" id="cd04738">
    <property type="entry name" value="DHOD_2_like"/>
    <property type="match status" value="1"/>
</dbReference>
<evidence type="ECO:0000256" key="11">
    <source>
        <dbReference type="ARBA" id="ARBA00022989"/>
    </source>
</evidence>
<evidence type="ECO:0000256" key="7">
    <source>
        <dbReference type="ARBA" id="ARBA00022643"/>
    </source>
</evidence>
<keyword evidence="13 16" id="KW-0496">Mitochondrion</keyword>
<keyword evidence="7 16" id="KW-0288">FMN</keyword>
<sequence>QKFKQDRKMNSLSIANHGSRFWVRLQQAAVIVNGGIALFAGINLYRGNEKFYEEIAMPLFRVLPPETAHNLSIKMAKYKIVPKSQVPDSPALTTTLWGRSFSNPIGMAAGYDKHAEAIDGLFKMGFGFVEVGSVTPEPQEGNAKPRVFRLLEDGAVINRYGFNSDGHDRVYHRLTKRKSETDKTGSGILGVNLGKNKTSPNAIEDYLKGVRKFGHLADYLVVNISSPNTPGLRDMQKQDELTDLLNKVVEERDNLPVSPKPPILVKIAPDLSDEEKRDIAAVVTRPKYKVDGLIISNSTVSRPLSLKSKHKQEVGGLSGRPLKEKSLETIRDMYKLTKGQVPIVGVGGVSNGQDAYDKVKAGASLVQIYTALLYHGPPVIGKIKKEMEELMGIDGYSHISEAVGADSRDETKTKLNYRFLRAISRTAMLWASEKR</sequence>
<keyword evidence="11 16" id="KW-1133">Transmembrane helix</keyword>
<dbReference type="NCBIfam" id="TIGR01036">
    <property type="entry name" value="pyrD_sub2"/>
    <property type="match status" value="1"/>
</dbReference>
<feature type="transmembrane region" description="Helical" evidence="16">
    <location>
        <begin position="21"/>
        <end position="45"/>
    </location>
</feature>
<evidence type="ECO:0000256" key="4">
    <source>
        <dbReference type="ARBA" id="ARBA00012791"/>
    </source>
</evidence>
<evidence type="ECO:0000313" key="18">
    <source>
        <dbReference type="EMBL" id="CEK71916.1"/>
    </source>
</evidence>
<dbReference type="GO" id="GO:0044205">
    <property type="term" value="P:'de novo' UMP biosynthetic process"/>
    <property type="evidence" value="ECO:0007669"/>
    <property type="project" value="UniProtKB-UniPathway"/>
</dbReference>
<dbReference type="FunFam" id="3.20.20.70:FF:000066">
    <property type="entry name" value="Dihydroorotate dehydrogenase (quinone), mitochondrial"/>
    <property type="match status" value="1"/>
</dbReference>
<evidence type="ECO:0000256" key="14">
    <source>
        <dbReference type="ARBA" id="ARBA00023136"/>
    </source>
</evidence>
<protein>
    <recommendedName>
        <fullName evidence="5 16">Dihydroorotate dehydrogenase (quinone), mitochondrial</fullName>
        <shortName evidence="16">DHOdehase</shortName>
        <ecNumber evidence="4 16">1.3.5.2</ecNumber>
    </recommendedName>
</protein>
<keyword evidence="14 16" id="KW-0472">Membrane</keyword>
<organism evidence="18">
    <name type="scientific">Arion vulgaris</name>
    <dbReference type="NCBI Taxonomy" id="1028688"/>
    <lineage>
        <taxon>Eukaryota</taxon>
        <taxon>Metazoa</taxon>
        <taxon>Spiralia</taxon>
        <taxon>Lophotrochozoa</taxon>
        <taxon>Mollusca</taxon>
        <taxon>Gastropoda</taxon>
        <taxon>Heterobranchia</taxon>
        <taxon>Euthyneura</taxon>
        <taxon>Panpulmonata</taxon>
        <taxon>Eupulmonata</taxon>
        <taxon>Stylommatophora</taxon>
        <taxon>Helicina</taxon>
        <taxon>Arionoidea</taxon>
        <taxon>Arionidae</taxon>
        <taxon>Arion</taxon>
    </lineage>
</organism>
<dbReference type="GO" id="GO:0006207">
    <property type="term" value="P:'de novo' pyrimidine nucleobase biosynthetic process"/>
    <property type="evidence" value="ECO:0007669"/>
    <property type="project" value="InterPro"/>
</dbReference>
<dbReference type="EMBL" id="HACG01025051">
    <property type="protein sequence ID" value="CEK71916.1"/>
    <property type="molecule type" value="Transcribed_RNA"/>
</dbReference>
<dbReference type="PANTHER" id="PTHR48109:SF4">
    <property type="entry name" value="DIHYDROOROTATE DEHYDROGENASE (QUINONE), MITOCHONDRIAL"/>
    <property type="match status" value="1"/>
</dbReference>